<keyword evidence="6 9" id="KW-1133">Transmembrane helix</keyword>
<proteinExistence type="inferred from homology"/>
<feature type="transmembrane region" description="Helical" evidence="9">
    <location>
        <begin position="87"/>
        <end position="108"/>
    </location>
</feature>
<evidence type="ECO:0000256" key="8">
    <source>
        <dbReference type="ARBA" id="ARBA00038436"/>
    </source>
</evidence>
<comment type="function">
    <text evidence="9">Part of the tripartite ATP-independent periplasmic (TRAP) transport system.</text>
</comment>
<dbReference type="GO" id="GO:0005886">
    <property type="term" value="C:plasma membrane"/>
    <property type="evidence" value="ECO:0007669"/>
    <property type="project" value="UniProtKB-SubCell"/>
</dbReference>
<dbReference type="PANTHER" id="PTHR35011">
    <property type="entry name" value="2,3-DIKETO-L-GULONATE TRAP TRANSPORTER SMALL PERMEASE PROTEIN YIAM"/>
    <property type="match status" value="1"/>
</dbReference>
<evidence type="ECO:0000256" key="2">
    <source>
        <dbReference type="ARBA" id="ARBA00022448"/>
    </source>
</evidence>
<feature type="transmembrane region" description="Helical" evidence="9">
    <location>
        <begin position="12"/>
        <end position="36"/>
    </location>
</feature>
<reference evidence="11 12" key="1">
    <citation type="submission" date="2020-08" db="EMBL/GenBank/DDBJ databases">
        <title>Genomic Encyclopedia of Type Strains, Phase IV (KMG-IV): sequencing the most valuable type-strain genomes for metagenomic binning, comparative biology and taxonomic classification.</title>
        <authorList>
            <person name="Goeker M."/>
        </authorList>
    </citation>
    <scope>NUCLEOTIDE SEQUENCE [LARGE SCALE GENOMIC DNA]</scope>
    <source>
        <strain evidence="11 12">DSM 100211</strain>
    </source>
</reference>
<keyword evidence="5 9" id="KW-0812">Transmembrane</keyword>
<dbReference type="GO" id="GO:0022857">
    <property type="term" value="F:transmembrane transporter activity"/>
    <property type="evidence" value="ECO:0007669"/>
    <property type="project" value="UniProtKB-UniRule"/>
</dbReference>
<keyword evidence="2 9" id="KW-0813">Transport</keyword>
<dbReference type="Pfam" id="PF04290">
    <property type="entry name" value="DctQ"/>
    <property type="match status" value="1"/>
</dbReference>
<protein>
    <recommendedName>
        <fullName evidence="9">TRAP transporter small permease protein</fullName>
    </recommendedName>
</protein>
<feature type="transmembrane region" description="Helical" evidence="9">
    <location>
        <begin position="128"/>
        <end position="146"/>
    </location>
</feature>
<dbReference type="Proteomes" id="UP000574761">
    <property type="component" value="Unassembled WGS sequence"/>
</dbReference>
<keyword evidence="12" id="KW-1185">Reference proteome</keyword>
<evidence type="ECO:0000256" key="3">
    <source>
        <dbReference type="ARBA" id="ARBA00022475"/>
    </source>
</evidence>
<evidence type="ECO:0000313" key="11">
    <source>
        <dbReference type="EMBL" id="MBB3978522.1"/>
    </source>
</evidence>
<sequence length="170" mass="18932">MLSRFDRAFVWANQFVVGALLLIMAVLVFANVALRYVAGISLPWVEEVTRYMMIWVSWLAVGLAMREGAHIAIDNLQDALPEVWARLLRLVVFASIVAFFAAVAWYGWQYASFAWRQQSAVLRLSLGAVYMAIPIGSLLMLGHVFLTAHKLLATRNSGEAQAQAAEFSVL</sequence>
<comment type="subunit">
    <text evidence="9">The complex comprises the extracytoplasmic solute receptor protein and the two transmembrane proteins.</text>
</comment>
<comment type="subcellular location">
    <subcellularLocation>
        <location evidence="1 9">Cell inner membrane</location>
        <topology evidence="1 9">Multi-pass membrane protein</topology>
    </subcellularLocation>
</comment>
<dbReference type="AlphaFoldDB" id="A0A7W6DD88"/>
<feature type="domain" description="Tripartite ATP-independent periplasmic transporters DctQ component" evidence="10">
    <location>
        <begin position="24"/>
        <end position="145"/>
    </location>
</feature>
<dbReference type="GO" id="GO:0015740">
    <property type="term" value="P:C4-dicarboxylate transport"/>
    <property type="evidence" value="ECO:0007669"/>
    <property type="project" value="TreeGrafter"/>
</dbReference>
<evidence type="ECO:0000313" key="12">
    <source>
        <dbReference type="Proteomes" id="UP000574761"/>
    </source>
</evidence>
<dbReference type="RefSeq" id="WP_183806758.1">
    <property type="nucleotide sequence ID" value="NZ_JACIEE010000007.1"/>
</dbReference>
<evidence type="ECO:0000256" key="4">
    <source>
        <dbReference type="ARBA" id="ARBA00022519"/>
    </source>
</evidence>
<evidence type="ECO:0000259" key="10">
    <source>
        <dbReference type="Pfam" id="PF04290"/>
    </source>
</evidence>
<organism evidence="11 12">
    <name type="scientific">Mycoplana azooxidifex</name>
    <dbReference type="NCBI Taxonomy" id="1636188"/>
    <lineage>
        <taxon>Bacteria</taxon>
        <taxon>Pseudomonadati</taxon>
        <taxon>Pseudomonadota</taxon>
        <taxon>Alphaproteobacteria</taxon>
        <taxon>Hyphomicrobiales</taxon>
        <taxon>Rhizobiaceae</taxon>
        <taxon>Mycoplana</taxon>
    </lineage>
</organism>
<accession>A0A7W6DD88</accession>
<keyword evidence="4 9" id="KW-0997">Cell inner membrane</keyword>
<evidence type="ECO:0000256" key="5">
    <source>
        <dbReference type="ARBA" id="ARBA00022692"/>
    </source>
</evidence>
<keyword evidence="3" id="KW-1003">Cell membrane</keyword>
<dbReference type="PANTHER" id="PTHR35011:SF2">
    <property type="entry name" value="2,3-DIKETO-L-GULONATE TRAP TRANSPORTER SMALL PERMEASE PROTEIN YIAM"/>
    <property type="match status" value="1"/>
</dbReference>
<keyword evidence="7 9" id="KW-0472">Membrane</keyword>
<comment type="caution">
    <text evidence="11">The sequence shown here is derived from an EMBL/GenBank/DDBJ whole genome shotgun (WGS) entry which is preliminary data.</text>
</comment>
<dbReference type="InterPro" id="IPR055348">
    <property type="entry name" value="DctQ"/>
</dbReference>
<evidence type="ECO:0000256" key="1">
    <source>
        <dbReference type="ARBA" id="ARBA00004429"/>
    </source>
</evidence>
<evidence type="ECO:0000256" key="7">
    <source>
        <dbReference type="ARBA" id="ARBA00023136"/>
    </source>
</evidence>
<comment type="similarity">
    <text evidence="8 9">Belongs to the TRAP transporter small permease family.</text>
</comment>
<comment type="caution">
    <text evidence="9">Lacks conserved residue(s) required for the propagation of feature annotation.</text>
</comment>
<dbReference type="InterPro" id="IPR007387">
    <property type="entry name" value="TRAP_DctQ"/>
</dbReference>
<name>A0A7W6DD88_9HYPH</name>
<dbReference type="EMBL" id="JACIEE010000007">
    <property type="protein sequence ID" value="MBB3978522.1"/>
    <property type="molecule type" value="Genomic_DNA"/>
</dbReference>
<evidence type="ECO:0000256" key="9">
    <source>
        <dbReference type="RuleBase" id="RU369079"/>
    </source>
</evidence>
<evidence type="ECO:0000256" key="6">
    <source>
        <dbReference type="ARBA" id="ARBA00022989"/>
    </source>
</evidence>
<gene>
    <name evidence="11" type="ORF">GGQ64_003756</name>
</gene>